<name>A0A9P0JZV8_ACAOB</name>
<keyword evidence="2" id="KW-0677">Repeat</keyword>
<dbReference type="FunFam" id="2.10.25.10:FF:000001">
    <property type="entry name" value="Tenascin C"/>
    <property type="match status" value="1"/>
</dbReference>
<organism evidence="7 8">
    <name type="scientific">Acanthoscelides obtectus</name>
    <name type="common">Bean weevil</name>
    <name type="synonym">Bruchus obtectus</name>
    <dbReference type="NCBI Taxonomy" id="200917"/>
    <lineage>
        <taxon>Eukaryota</taxon>
        <taxon>Metazoa</taxon>
        <taxon>Ecdysozoa</taxon>
        <taxon>Arthropoda</taxon>
        <taxon>Hexapoda</taxon>
        <taxon>Insecta</taxon>
        <taxon>Pterygota</taxon>
        <taxon>Neoptera</taxon>
        <taxon>Endopterygota</taxon>
        <taxon>Coleoptera</taxon>
        <taxon>Polyphaga</taxon>
        <taxon>Cucujiformia</taxon>
        <taxon>Chrysomeloidea</taxon>
        <taxon>Chrysomelidae</taxon>
        <taxon>Bruchinae</taxon>
        <taxon>Bruchini</taxon>
        <taxon>Acanthoscelides</taxon>
    </lineage>
</organism>
<evidence type="ECO:0000256" key="5">
    <source>
        <dbReference type="SAM" id="MobiDB-lite"/>
    </source>
</evidence>
<dbReference type="Pfam" id="PF23093">
    <property type="entry name" value="GBD_Tenm3"/>
    <property type="match status" value="2"/>
</dbReference>
<comment type="caution">
    <text evidence="7">The sequence shown here is derived from an EMBL/GenBank/DDBJ whole genome shotgun (WGS) entry which is preliminary data.</text>
</comment>
<gene>
    <name evidence="7" type="ORF">ACAOBT_LOCUS5847</name>
</gene>
<dbReference type="Proteomes" id="UP001152888">
    <property type="component" value="Unassembled WGS sequence"/>
</dbReference>
<dbReference type="Gene3D" id="2.60.120.260">
    <property type="entry name" value="Galactose-binding domain-like"/>
    <property type="match status" value="1"/>
</dbReference>
<dbReference type="InterPro" id="IPR051216">
    <property type="entry name" value="Teneurin"/>
</dbReference>
<evidence type="ECO:0000256" key="2">
    <source>
        <dbReference type="ARBA" id="ARBA00022737"/>
    </source>
</evidence>
<evidence type="ECO:0000256" key="4">
    <source>
        <dbReference type="ARBA" id="ARBA00023180"/>
    </source>
</evidence>
<feature type="compositionally biased region" description="Low complexity" evidence="5">
    <location>
        <begin position="9"/>
        <end position="18"/>
    </location>
</feature>
<dbReference type="GO" id="GO:0008045">
    <property type="term" value="P:motor neuron axon guidance"/>
    <property type="evidence" value="ECO:0007669"/>
    <property type="project" value="TreeGrafter"/>
</dbReference>
<keyword evidence="3" id="KW-1015">Disulfide bond</keyword>
<evidence type="ECO:0000313" key="8">
    <source>
        <dbReference type="Proteomes" id="UP001152888"/>
    </source>
</evidence>
<feature type="region of interest" description="Disordered" evidence="5">
    <location>
        <begin position="1"/>
        <end position="28"/>
    </location>
</feature>
<dbReference type="OrthoDB" id="442731at2759"/>
<proteinExistence type="predicted"/>
<dbReference type="PANTHER" id="PTHR11219:SF69">
    <property type="entry name" value="TENEURIN-A"/>
    <property type="match status" value="1"/>
</dbReference>
<evidence type="ECO:0000259" key="6">
    <source>
        <dbReference type="Pfam" id="PF23093"/>
    </source>
</evidence>
<keyword evidence="1" id="KW-0245">EGF-like domain</keyword>
<keyword evidence="8" id="KW-1185">Reference proteome</keyword>
<dbReference type="Pfam" id="PF23106">
    <property type="entry name" value="EGF_Teneurin"/>
    <property type="match status" value="1"/>
</dbReference>
<sequence length="319" mass="35991">MGHPPPSPSQQQQQQAPPGGFPGNPPVLEQRELDIPHTATIPPYQFWNSEFRNKQPAFIRFNFTVPWGANFAVYGRRNVAPSVTQYDFAEFIKGGRVDHRLRRKKRGAMEDDLDDLPFQNHFKLSYGSRRDSDVLDAISSGYEGARKILADAEPPREPFYVQPISLQDRLSPPGTDLPRPAAYSGLEPDLGHVIERRSVDGEHVMGKWYLDASHTIGKREAEMEPMLVNVSILQYLDTGRWFLSVYNDELQPHAVSLVISEAEGVSTTCPNDCSGRGSCYLGKCDCIDGFQGIDCSKSKSTSYYVIILNNFYWWRQVST</sequence>
<evidence type="ECO:0000256" key="1">
    <source>
        <dbReference type="ARBA" id="ARBA00022536"/>
    </source>
</evidence>
<protein>
    <recommendedName>
        <fullName evidence="6">Teneurin-1-4-like galactose-binding domain-containing protein</fullName>
    </recommendedName>
</protein>
<dbReference type="AlphaFoldDB" id="A0A9P0JZV8"/>
<feature type="domain" description="Teneurin-1-4-like galactose-binding" evidence="6">
    <location>
        <begin position="214"/>
        <end position="258"/>
    </location>
</feature>
<dbReference type="EMBL" id="CAKOFQ010006716">
    <property type="protein sequence ID" value="CAH1964528.1"/>
    <property type="molecule type" value="Genomic_DNA"/>
</dbReference>
<reference evidence="7" key="1">
    <citation type="submission" date="2022-03" db="EMBL/GenBank/DDBJ databases">
        <authorList>
            <person name="Sayadi A."/>
        </authorList>
    </citation>
    <scope>NUCLEOTIDE SEQUENCE</scope>
</reference>
<evidence type="ECO:0000313" key="7">
    <source>
        <dbReference type="EMBL" id="CAH1964528.1"/>
    </source>
</evidence>
<keyword evidence="4" id="KW-0325">Glycoprotein</keyword>
<feature type="domain" description="Teneurin-1-4-like galactose-binding" evidence="6">
    <location>
        <begin position="38"/>
        <end position="105"/>
    </location>
</feature>
<dbReference type="PANTHER" id="PTHR11219">
    <property type="entry name" value="TENEURIN AND N-ACETYLGLUCOSAMINE-1-PHOSPHODIESTER ALPHA-N-ACETYLGLUCOSAMINIDASE"/>
    <property type="match status" value="1"/>
</dbReference>
<evidence type="ECO:0000256" key="3">
    <source>
        <dbReference type="ARBA" id="ARBA00023157"/>
    </source>
</evidence>
<accession>A0A9P0JZV8</accession>
<dbReference type="InterPro" id="IPR057629">
    <property type="entry name" value="Teneurin1-4_GBD"/>
</dbReference>